<evidence type="ECO:0000313" key="3">
    <source>
        <dbReference type="Proteomes" id="UP001175211"/>
    </source>
</evidence>
<feature type="transmembrane region" description="Helical" evidence="1">
    <location>
        <begin position="212"/>
        <end position="235"/>
    </location>
</feature>
<proteinExistence type="predicted"/>
<keyword evidence="1" id="KW-1133">Transmembrane helix</keyword>
<feature type="transmembrane region" description="Helical" evidence="1">
    <location>
        <begin position="64"/>
        <end position="90"/>
    </location>
</feature>
<gene>
    <name evidence="2" type="ORF">EV420DRAFT_1696541</name>
</gene>
<feature type="transmembrane region" description="Helical" evidence="1">
    <location>
        <begin position="171"/>
        <end position="192"/>
    </location>
</feature>
<dbReference type="AlphaFoldDB" id="A0AA39K461"/>
<keyword evidence="3" id="KW-1185">Reference proteome</keyword>
<evidence type="ECO:0000256" key="1">
    <source>
        <dbReference type="SAM" id="Phobius"/>
    </source>
</evidence>
<keyword evidence="1" id="KW-0812">Transmembrane</keyword>
<comment type="caution">
    <text evidence="2">The sequence shown here is derived from an EMBL/GenBank/DDBJ whole genome shotgun (WGS) entry which is preliminary data.</text>
</comment>
<feature type="transmembrane region" description="Helical" evidence="1">
    <location>
        <begin position="128"/>
        <end position="150"/>
    </location>
</feature>
<accession>A0AA39K461</accession>
<dbReference type="EMBL" id="JAUEPS010000028">
    <property type="protein sequence ID" value="KAK0454017.1"/>
    <property type="molecule type" value="Genomic_DNA"/>
</dbReference>
<dbReference type="RefSeq" id="XP_060328405.1">
    <property type="nucleotide sequence ID" value="XM_060479431.1"/>
</dbReference>
<feature type="transmembrane region" description="Helical" evidence="1">
    <location>
        <begin position="31"/>
        <end position="52"/>
    </location>
</feature>
<name>A0AA39K461_ARMTA</name>
<evidence type="ECO:0000313" key="2">
    <source>
        <dbReference type="EMBL" id="KAK0454017.1"/>
    </source>
</evidence>
<dbReference type="Proteomes" id="UP001175211">
    <property type="component" value="Unassembled WGS sequence"/>
</dbReference>
<reference evidence="2" key="1">
    <citation type="submission" date="2023-06" db="EMBL/GenBank/DDBJ databases">
        <authorList>
            <consortium name="Lawrence Berkeley National Laboratory"/>
            <person name="Ahrendt S."/>
            <person name="Sahu N."/>
            <person name="Indic B."/>
            <person name="Wong-Bajracharya J."/>
            <person name="Merenyi Z."/>
            <person name="Ke H.-M."/>
            <person name="Monk M."/>
            <person name="Kocsube S."/>
            <person name="Drula E."/>
            <person name="Lipzen A."/>
            <person name="Balint B."/>
            <person name="Henrissat B."/>
            <person name="Andreopoulos B."/>
            <person name="Martin F.M."/>
            <person name="Harder C.B."/>
            <person name="Rigling D."/>
            <person name="Ford K.L."/>
            <person name="Foster G.D."/>
            <person name="Pangilinan J."/>
            <person name="Papanicolaou A."/>
            <person name="Barry K."/>
            <person name="LaButti K."/>
            <person name="Viragh M."/>
            <person name="Koriabine M."/>
            <person name="Yan M."/>
            <person name="Riley R."/>
            <person name="Champramary S."/>
            <person name="Plett K.L."/>
            <person name="Tsai I.J."/>
            <person name="Slot J."/>
            <person name="Sipos G."/>
            <person name="Plett J."/>
            <person name="Nagy L.G."/>
            <person name="Grigoriev I.V."/>
        </authorList>
    </citation>
    <scope>NUCLEOTIDE SEQUENCE</scope>
    <source>
        <strain evidence="2">CCBAS 213</strain>
    </source>
</reference>
<dbReference type="GeneID" id="85362979"/>
<keyword evidence="1" id="KW-0472">Membrane</keyword>
<sequence length="311" mass="34352">MAIQADIPPDLTNEDKASMFQFLNAELNSGIFYALLHGIYTRILAVTLWNIFINKRWPIKQALVIIIVLLYALITINAVANWSFICSAFIKNGRSFWTIFSKFNGVNQAAYLEMGITASMSTILTDSYILTIFLTLDLVLLDGLGTLLAYCSASNPLPNFCNCASDSGFPMPYLSLMLATTLWCTLLIIFRILTVTRVRHGEGGRLRVYHHFIGVLVESSTLYSIALVLFLAFYIRNGFGSFYLDSIAGIAKCCERPGWAGLVRLGLGFSKAGPNQFASPSRKPKPDKAEARLRLEPGLGILTILQEAVVG</sequence>
<protein>
    <submittedName>
        <fullName evidence="2">Uncharacterized protein</fullName>
    </submittedName>
</protein>
<organism evidence="2 3">
    <name type="scientific">Armillaria tabescens</name>
    <name type="common">Ringless honey mushroom</name>
    <name type="synonym">Agaricus tabescens</name>
    <dbReference type="NCBI Taxonomy" id="1929756"/>
    <lineage>
        <taxon>Eukaryota</taxon>
        <taxon>Fungi</taxon>
        <taxon>Dikarya</taxon>
        <taxon>Basidiomycota</taxon>
        <taxon>Agaricomycotina</taxon>
        <taxon>Agaricomycetes</taxon>
        <taxon>Agaricomycetidae</taxon>
        <taxon>Agaricales</taxon>
        <taxon>Marasmiineae</taxon>
        <taxon>Physalacriaceae</taxon>
        <taxon>Desarmillaria</taxon>
    </lineage>
</organism>